<keyword evidence="3" id="KW-1185">Reference proteome</keyword>
<gene>
    <name evidence="2" type="ORF">ACFOEK_17810</name>
</gene>
<reference evidence="3" key="1">
    <citation type="journal article" date="2019" name="Int. J. Syst. Evol. Microbiol.">
        <title>The Global Catalogue of Microorganisms (GCM) 10K type strain sequencing project: providing services to taxonomists for standard genome sequencing and annotation.</title>
        <authorList>
            <consortium name="The Broad Institute Genomics Platform"/>
            <consortium name="The Broad Institute Genome Sequencing Center for Infectious Disease"/>
            <person name="Wu L."/>
            <person name="Ma J."/>
        </authorList>
    </citation>
    <scope>NUCLEOTIDE SEQUENCE [LARGE SCALE GENOMIC DNA]</scope>
    <source>
        <strain evidence="3">KCTC 52438</strain>
    </source>
</reference>
<organism evidence="2 3">
    <name type="scientific">Litoribrevibacter euphylliae</name>
    <dbReference type="NCBI Taxonomy" id="1834034"/>
    <lineage>
        <taxon>Bacteria</taxon>
        <taxon>Pseudomonadati</taxon>
        <taxon>Pseudomonadota</taxon>
        <taxon>Gammaproteobacteria</taxon>
        <taxon>Oceanospirillales</taxon>
        <taxon>Oceanospirillaceae</taxon>
        <taxon>Litoribrevibacter</taxon>
    </lineage>
</organism>
<proteinExistence type="predicted"/>
<evidence type="ECO:0000313" key="3">
    <source>
        <dbReference type="Proteomes" id="UP001595476"/>
    </source>
</evidence>
<protein>
    <submittedName>
        <fullName evidence="2">Substrate-binding periplasmic protein</fullName>
    </submittedName>
</protein>
<feature type="signal peptide" evidence="1">
    <location>
        <begin position="1"/>
        <end position="20"/>
    </location>
</feature>
<keyword evidence="1" id="KW-0732">Signal</keyword>
<name>A0ABV7HL69_9GAMM</name>
<dbReference type="RefSeq" id="WP_386722822.1">
    <property type="nucleotide sequence ID" value="NZ_JBHRSZ010000007.1"/>
</dbReference>
<dbReference type="EMBL" id="JBHRSZ010000007">
    <property type="protein sequence ID" value="MFC3152900.1"/>
    <property type="molecule type" value="Genomic_DNA"/>
</dbReference>
<dbReference type="Gene3D" id="3.40.190.10">
    <property type="entry name" value="Periplasmic binding protein-like II"/>
    <property type="match status" value="2"/>
</dbReference>
<accession>A0ABV7HL69</accession>
<evidence type="ECO:0000256" key="1">
    <source>
        <dbReference type="SAM" id="SignalP"/>
    </source>
</evidence>
<dbReference type="Proteomes" id="UP001595476">
    <property type="component" value="Unassembled WGS sequence"/>
</dbReference>
<dbReference type="SUPFAM" id="SSF53850">
    <property type="entry name" value="Periplasmic binding protein-like II"/>
    <property type="match status" value="1"/>
</dbReference>
<sequence>MKSMVSACLALMLSSGAALAEQTVTFTYENVDSYPWSMKDGSGVNFILLEMTDEALPEVAFKYIQAPWQRCLHNIENGITEGCFAASFKEKRLQHGLYPATHSGGDVDPGMRLHSSSYSLYVKKDSNVNVTGKMTISGLTGKVAAPAGYSIGDDLAKAGYQVDAKSSKTLNNFQKLLSGRVDAVAALTLNGDNILASDSKFSGQLKAIETPLVDKPYYLMLSKQFVNSNKALAEKIWMKAAEIRETKAFKDKAGEFLAK</sequence>
<comment type="caution">
    <text evidence="2">The sequence shown here is derived from an EMBL/GenBank/DDBJ whole genome shotgun (WGS) entry which is preliminary data.</text>
</comment>
<feature type="chain" id="PRO_5046870383" evidence="1">
    <location>
        <begin position="21"/>
        <end position="259"/>
    </location>
</feature>
<evidence type="ECO:0000313" key="2">
    <source>
        <dbReference type="EMBL" id="MFC3152900.1"/>
    </source>
</evidence>